<dbReference type="GO" id="GO:0006281">
    <property type="term" value="P:DNA repair"/>
    <property type="evidence" value="ECO:0007669"/>
    <property type="project" value="TreeGrafter"/>
</dbReference>
<dbReference type="InterPro" id="IPR006439">
    <property type="entry name" value="HAD-SF_hydro_IA"/>
</dbReference>
<evidence type="ECO:0000313" key="2">
    <source>
        <dbReference type="Proteomes" id="UP000070383"/>
    </source>
</evidence>
<dbReference type="PATRIC" id="fig|33036.3.peg.750"/>
<dbReference type="SUPFAM" id="SSF56784">
    <property type="entry name" value="HAD-like"/>
    <property type="match status" value="1"/>
</dbReference>
<comment type="caution">
    <text evidence="1">The sequence shown here is derived from an EMBL/GenBank/DDBJ whole genome shotgun (WGS) entry which is preliminary data.</text>
</comment>
<accession>A0A133KFR1</accession>
<dbReference type="STRING" id="33036.HMPREF3200_00755"/>
<dbReference type="InterPro" id="IPR023198">
    <property type="entry name" value="PGP-like_dom2"/>
</dbReference>
<dbReference type="InterPro" id="IPR041492">
    <property type="entry name" value="HAD_2"/>
</dbReference>
<protein>
    <submittedName>
        <fullName evidence="1">HAD hydrolase, family IA, variant 3</fullName>
    </submittedName>
</protein>
<dbReference type="RefSeq" id="WP_060929239.1">
    <property type="nucleotide sequence ID" value="NZ_KQ955268.1"/>
</dbReference>
<dbReference type="PRINTS" id="PR00413">
    <property type="entry name" value="HADHALOGNASE"/>
</dbReference>
<dbReference type="AlphaFoldDB" id="A0A133KFR1"/>
<dbReference type="Gene3D" id="1.10.150.240">
    <property type="entry name" value="Putative phosphatase, domain 2"/>
    <property type="match status" value="1"/>
</dbReference>
<keyword evidence="2" id="KW-1185">Reference proteome</keyword>
<dbReference type="InterPro" id="IPR036412">
    <property type="entry name" value="HAD-like_sf"/>
</dbReference>
<evidence type="ECO:0000313" key="1">
    <source>
        <dbReference type="EMBL" id="KWZ78393.1"/>
    </source>
</evidence>
<dbReference type="GO" id="GO:0008967">
    <property type="term" value="F:phosphoglycolate phosphatase activity"/>
    <property type="evidence" value="ECO:0007669"/>
    <property type="project" value="TreeGrafter"/>
</dbReference>
<dbReference type="PANTHER" id="PTHR43434:SF1">
    <property type="entry name" value="PHOSPHOGLYCOLATE PHOSPHATASE"/>
    <property type="match status" value="1"/>
</dbReference>
<dbReference type="EMBL" id="LRPM01000026">
    <property type="protein sequence ID" value="KWZ78393.1"/>
    <property type="molecule type" value="Genomic_DNA"/>
</dbReference>
<dbReference type="Proteomes" id="UP000070383">
    <property type="component" value="Unassembled WGS sequence"/>
</dbReference>
<dbReference type="InterPro" id="IPR023214">
    <property type="entry name" value="HAD_sf"/>
</dbReference>
<dbReference type="InterPro" id="IPR050155">
    <property type="entry name" value="HAD-like_hydrolase_sf"/>
</dbReference>
<dbReference type="PANTHER" id="PTHR43434">
    <property type="entry name" value="PHOSPHOGLYCOLATE PHOSPHATASE"/>
    <property type="match status" value="1"/>
</dbReference>
<name>A0A133KFR1_9FIRM</name>
<organism evidence="1 2">
    <name type="scientific">Anaerococcus tetradius</name>
    <dbReference type="NCBI Taxonomy" id="33036"/>
    <lineage>
        <taxon>Bacteria</taxon>
        <taxon>Bacillati</taxon>
        <taxon>Bacillota</taxon>
        <taxon>Tissierellia</taxon>
        <taxon>Tissierellales</taxon>
        <taxon>Peptoniphilaceae</taxon>
        <taxon>Anaerococcus</taxon>
    </lineage>
</organism>
<gene>
    <name evidence="1" type="ORF">HMPREF3200_00755</name>
</gene>
<proteinExistence type="predicted"/>
<dbReference type="Gene3D" id="3.40.50.1000">
    <property type="entry name" value="HAD superfamily/HAD-like"/>
    <property type="match status" value="1"/>
</dbReference>
<sequence length="221" mass="25844">MYGLLFDVDGTILDSMHIWIKPLEDLFKKYGKDLNKIPKEEKGELEAYSFEDMCGYLAENLTYDMTKDEVKNFFEERIDKAYSKELMPKEGAIDFLKALKKKGYKLSVASSTNHTYLEKAFQRLGISDIFDFFATPEITGLKKSQGEYWKYSIDKHKKKPCDLILFDDALYAIKAAKKEGIKTVGIKDFPWNEKEWEFIKKEADYYVDNLASFDFDKILKD</sequence>
<dbReference type="GO" id="GO:0005829">
    <property type="term" value="C:cytosol"/>
    <property type="evidence" value="ECO:0007669"/>
    <property type="project" value="TreeGrafter"/>
</dbReference>
<dbReference type="SFLD" id="SFLDG01129">
    <property type="entry name" value="C1.5:_HAD__Beta-PGM__Phosphata"/>
    <property type="match status" value="1"/>
</dbReference>
<reference evidence="2" key="1">
    <citation type="submission" date="2016-01" db="EMBL/GenBank/DDBJ databases">
        <authorList>
            <person name="Mitreva M."/>
            <person name="Pepin K.H."/>
            <person name="Mihindukulasuriya K.A."/>
            <person name="Fulton R."/>
            <person name="Fronick C."/>
            <person name="O'Laughlin M."/>
            <person name="Miner T."/>
            <person name="Herter B."/>
            <person name="Rosa B.A."/>
            <person name="Cordes M."/>
            <person name="Tomlinson C."/>
            <person name="Wollam A."/>
            <person name="Palsikar V.B."/>
            <person name="Mardis E.R."/>
            <person name="Wilson R.K."/>
        </authorList>
    </citation>
    <scope>NUCLEOTIDE SEQUENCE [LARGE SCALE GENOMIC DNA]</scope>
    <source>
        <strain evidence="2">MJR8151</strain>
    </source>
</reference>
<keyword evidence="1" id="KW-0378">Hydrolase</keyword>
<dbReference type="Pfam" id="PF13419">
    <property type="entry name" value="HAD_2"/>
    <property type="match status" value="1"/>
</dbReference>
<dbReference type="NCBIfam" id="TIGR01509">
    <property type="entry name" value="HAD-SF-IA-v3"/>
    <property type="match status" value="1"/>
</dbReference>
<dbReference type="OrthoDB" id="9797743at2"/>
<dbReference type="SFLD" id="SFLDS00003">
    <property type="entry name" value="Haloacid_Dehalogenase"/>
    <property type="match status" value="1"/>
</dbReference>